<feature type="signal peptide" evidence="4">
    <location>
        <begin position="1"/>
        <end position="28"/>
    </location>
</feature>
<name>A0AB35YZM4_9FLAO</name>
<dbReference type="EMBL" id="JAZBJM010000015">
    <property type="protein sequence ID" value="MEM0519539.1"/>
    <property type="molecule type" value="Genomic_DNA"/>
</dbReference>
<reference evidence="5 8" key="1">
    <citation type="submission" date="2024-01" db="EMBL/GenBank/DDBJ databases">
        <title>Aequorivita flavus sp. nov., isolated from deep-sea sediment.</title>
        <authorList>
            <person name="Chen X."/>
        </authorList>
    </citation>
    <scope>NUCLEOTIDE SEQUENCE</scope>
    <source>
        <strain evidence="5">MCCC 1A16923</strain>
        <strain evidence="6 8">MCCC 1A16935</strain>
    </source>
</reference>
<comment type="subcellular location">
    <subcellularLocation>
        <location evidence="1">Cell envelope</location>
    </subcellularLocation>
</comment>
<dbReference type="SUPFAM" id="SSF52058">
    <property type="entry name" value="L domain-like"/>
    <property type="match status" value="3"/>
</dbReference>
<evidence type="ECO:0000313" key="6">
    <source>
        <dbReference type="EMBL" id="MEM0574719.1"/>
    </source>
</evidence>
<dbReference type="GO" id="GO:0016020">
    <property type="term" value="C:membrane"/>
    <property type="evidence" value="ECO:0007669"/>
    <property type="project" value="InterPro"/>
</dbReference>
<evidence type="ECO:0000256" key="4">
    <source>
        <dbReference type="SAM" id="SignalP"/>
    </source>
</evidence>
<keyword evidence="8" id="KW-1185">Reference proteome</keyword>
<dbReference type="PANTHER" id="PTHR31018">
    <property type="entry name" value="SPORULATION-SPECIFIC PROTEIN-RELATED"/>
    <property type="match status" value="1"/>
</dbReference>
<keyword evidence="2 4" id="KW-0732">Signal</keyword>
<accession>A0AB35YZM4</accession>
<dbReference type="Gene3D" id="2.60.40.60">
    <property type="entry name" value="Cadherins"/>
    <property type="match status" value="1"/>
</dbReference>
<dbReference type="PROSITE" id="PS51257">
    <property type="entry name" value="PROKAR_LIPOPROTEIN"/>
    <property type="match status" value="1"/>
</dbReference>
<dbReference type="InterPro" id="IPR032675">
    <property type="entry name" value="LRR_dom_sf"/>
</dbReference>
<dbReference type="InterPro" id="IPR015919">
    <property type="entry name" value="Cadherin-like_sf"/>
</dbReference>
<dbReference type="CDD" id="cd11304">
    <property type="entry name" value="Cadherin_repeat"/>
    <property type="match status" value="1"/>
</dbReference>
<dbReference type="AlphaFoldDB" id="A0AB35YZM4"/>
<evidence type="ECO:0000313" key="7">
    <source>
        <dbReference type="Proteomes" id="UP001388259"/>
    </source>
</evidence>
<evidence type="ECO:0000256" key="1">
    <source>
        <dbReference type="ARBA" id="ARBA00004196"/>
    </source>
</evidence>
<dbReference type="GO" id="GO:0030313">
    <property type="term" value="C:cell envelope"/>
    <property type="evidence" value="ECO:0007669"/>
    <property type="project" value="UniProtKB-SubCell"/>
</dbReference>
<dbReference type="GO" id="GO:0005509">
    <property type="term" value="F:calcium ion binding"/>
    <property type="evidence" value="ECO:0007669"/>
    <property type="project" value="InterPro"/>
</dbReference>
<dbReference type="PANTHER" id="PTHR31018:SF3">
    <property type="entry name" value="RECEPTOR PROTEIN-TYROSINE KINASE"/>
    <property type="match status" value="1"/>
</dbReference>
<dbReference type="Gene3D" id="3.80.10.10">
    <property type="entry name" value="Ribonuclease Inhibitor"/>
    <property type="match status" value="1"/>
</dbReference>
<dbReference type="SUPFAM" id="SSF49313">
    <property type="entry name" value="Cadherin-like"/>
    <property type="match status" value="1"/>
</dbReference>
<sequence>MKFFRKYATVKIFTIFSVLLLSSCSKDSDDPAPQETEITVSTSDFSITMDENPINGQVIGSVQGSTNDGSVTFSITEQTPSGAFSIDASSGELKVADETLFDFESNPTITGTVQVANGAVSENASITITLNDLMEENVYEGDLILRSQQEVNDFGANNYAAIIGTLHIGDPEEGTTTDIIDLSPLQSLRSINGDLGITNNPSLISTLGLNIHYLYGKLIIVVNDTLEKIEGFNRLTSVQELVLSLNPRLYDLSGLYQLTSIGDGLVLVSCPQISNLDWLSNLTSFGGDLTIINCNSLANIDGLSNLTTATGEYNYFRITYNNSLLNLNGIENLNTEIYHLEIAANSSLTSIEGLQNKRVTTTLKIIENPFLENLHGLESTINISHELTVQNNNSLINIQGLRNLETAESFQIFNNESLPNLVGLNNLERCRNLDIRGNNELTDFCDLQNLFINGSNNSYIAIYNAYNPTKQDIIDGNCSL</sequence>
<organism evidence="5 7">
    <name type="scientific">Aequorivita flava</name>
    <dbReference type="NCBI Taxonomy" id="3114371"/>
    <lineage>
        <taxon>Bacteria</taxon>
        <taxon>Pseudomonadati</taxon>
        <taxon>Bacteroidota</taxon>
        <taxon>Flavobacteriia</taxon>
        <taxon>Flavobacteriales</taxon>
        <taxon>Flavobacteriaceae</taxon>
        <taxon>Aequorivita</taxon>
    </lineage>
</organism>
<comment type="caution">
    <text evidence="5">The sequence shown here is derived from an EMBL/GenBank/DDBJ whole genome shotgun (WGS) entry which is preliminary data.</text>
</comment>
<dbReference type="Proteomes" id="UP001388259">
    <property type="component" value="Unassembled WGS sequence"/>
</dbReference>
<proteinExistence type="predicted"/>
<feature type="chain" id="PRO_5044299118" evidence="4">
    <location>
        <begin position="29"/>
        <end position="480"/>
    </location>
</feature>
<keyword evidence="3" id="KW-0325">Glycoprotein</keyword>
<dbReference type="EMBL" id="JBANCF010000017">
    <property type="protein sequence ID" value="MEM0574719.1"/>
    <property type="molecule type" value="Genomic_DNA"/>
</dbReference>
<protein>
    <submittedName>
        <fullName evidence="5">Cadherin repeat domain-containing protein</fullName>
    </submittedName>
</protein>
<evidence type="ECO:0000256" key="3">
    <source>
        <dbReference type="ARBA" id="ARBA00023180"/>
    </source>
</evidence>
<dbReference type="RefSeq" id="WP_342687978.1">
    <property type="nucleotide sequence ID" value="NZ_JAZBJM010000015.1"/>
</dbReference>
<dbReference type="InterPro" id="IPR051648">
    <property type="entry name" value="CWI-Assembly_Regulator"/>
</dbReference>
<evidence type="ECO:0000313" key="8">
    <source>
        <dbReference type="Proteomes" id="UP001390963"/>
    </source>
</evidence>
<evidence type="ECO:0000256" key="2">
    <source>
        <dbReference type="ARBA" id="ARBA00022729"/>
    </source>
</evidence>
<dbReference type="Proteomes" id="UP001390963">
    <property type="component" value="Unassembled WGS sequence"/>
</dbReference>
<evidence type="ECO:0000313" key="5">
    <source>
        <dbReference type="EMBL" id="MEM0519539.1"/>
    </source>
</evidence>
<gene>
    <name evidence="6" type="ORF">VZD24_14430</name>
    <name evidence="5" type="ORF">VZD85_14350</name>
</gene>